<reference evidence="1" key="1">
    <citation type="submission" date="2022-10" db="EMBL/GenBank/DDBJ databases">
        <title>Chitiniphilus purpureus sp. nov., a novel chitin-degrading bacterium isolated from crawfish pond sediment.</title>
        <authorList>
            <person name="Li K."/>
        </authorList>
    </citation>
    <scope>NUCLEOTIDE SEQUENCE</scope>
    <source>
        <strain evidence="1">CD1</strain>
    </source>
</reference>
<organism evidence="1 2">
    <name type="scientific">Chitiniphilus purpureus</name>
    <dbReference type="NCBI Taxonomy" id="2981137"/>
    <lineage>
        <taxon>Bacteria</taxon>
        <taxon>Pseudomonadati</taxon>
        <taxon>Pseudomonadota</taxon>
        <taxon>Betaproteobacteria</taxon>
        <taxon>Neisseriales</taxon>
        <taxon>Chitinibacteraceae</taxon>
        <taxon>Chitiniphilus</taxon>
    </lineage>
</organism>
<evidence type="ECO:0000313" key="2">
    <source>
        <dbReference type="Proteomes" id="UP001061302"/>
    </source>
</evidence>
<protein>
    <submittedName>
        <fullName evidence="1">DUF2917 domain-containing protein</fullName>
    </submittedName>
</protein>
<keyword evidence="2" id="KW-1185">Reference proteome</keyword>
<accession>A0ABY6DQT8</accession>
<dbReference type="RefSeq" id="WP_263123577.1">
    <property type="nucleotide sequence ID" value="NZ_CP106753.1"/>
</dbReference>
<gene>
    <name evidence="1" type="ORF">N8I74_13255</name>
</gene>
<dbReference type="InterPro" id="IPR021317">
    <property type="entry name" value="DUF2917"/>
</dbReference>
<proteinExistence type="predicted"/>
<dbReference type="Proteomes" id="UP001061302">
    <property type="component" value="Chromosome"/>
</dbReference>
<name>A0ABY6DQT8_9NEIS</name>
<sequence length="113" mass="11948">MKTTLLQCEGLIALECAAGSELICISGLLWVTQDQSDLIVHPGERCRLHGGGKTLIQAMRTSHFEIVTAQRWWQRMATAIVGPAAASKPATTATAPRTLPAAVCCQATTTVGS</sequence>
<evidence type="ECO:0000313" key="1">
    <source>
        <dbReference type="EMBL" id="UXY14278.1"/>
    </source>
</evidence>
<dbReference type="EMBL" id="CP106753">
    <property type="protein sequence ID" value="UXY14278.1"/>
    <property type="molecule type" value="Genomic_DNA"/>
</dbReference>
<dbReference type="Pfam" id="PF11142">
    <property type="entry name" value="DUF2917"/>
    <property type="match status" value="1"/>
</dbReference>